<dbReference type="Proteomes" id="UP000007431">
    <property type="component" value="Unassembled WGS sequence"/>
</dbReference>
<accession>D8QL96</accession>
<dbReference type="Pfam" id="PF00561">
    <property type="entry name" value="Abhydrolase_1"/>
    <property type="match status" value="1"/>
</dbReference>
<proteinExistence type="predicted"/>
<evidence type="ECO:0000259" key="1">
    <source>
        <dbReference type="Pfam" id="PF00561"/>
    </source>
</evidence>
<dbReference type="GO" id="GO:0046464">
    <property type="term" value="P:acylglycerol catabolic process"/>
    <property type="evidence" value="ECO:0007669"/>
    <property type="project" value="TreeGrafter"/>
</dbReference>
<dbReference type="GO" id="GO:0016020">
    <property type="term" value="C:membrane"/>
    <property type="evidence" value="ECO:0007669"/>
    <property type="project" value="TreeGrafter"/>
</dbReference>
<dbReference type="OrthoDB" id="19657at2759"/>
<feature type="domain" description="AB hydrolase-1" evidence="1">
    <location>
        <begin position="35"/>
        <end position="256"/>
    </location>
</feature>
<evidence type="ECO:0000313" key="3">
    <source>
        <dbReference type="Proteomes" id="UP000007431"/>
    </source>
</evidence>
<organism evidence="3">
    <name type="scientific">Schizophyllum commune (strain H4-8 / FGSC 9210)</name>
    <name type="common">Split gill fungus</name>
    <dbReference type="NCBI Taxonomy" id="578458"/>
    <lineage>
        <taxon>Eukaryota</taxon>
        <taxon>Fungi</taxon>
        <taxon>Dikarya</taxon>
        <taxon>Basidiomycota</taxon>
        <taxon>Agaricomycotina</taxon>
        <taxon>Agaricomycetes</taxon>
        <taxon>Agaricomycetidae</taxon>
        <taxon>Agaricales</taxon>
        <taxon>Schizophyllaceae</taxon>
        <taxon>Schizophyllum</taxon>
    </lineage>
</organism>
<dbReference type="OMA" id="ILSWGGN"/>
<dbReference type="HOGENOM" id="CLU_070118_0_0_1"/>
<dbReference type="Gene3D" id="3.40.50.1820">
    <property type="entry name" value="alpha/beta hydrolase"/>
    <property type="match status" value="1"/>
</dbReference>
<dbReference type="InterPro" id="IPR000073">
    <property type="entry name" value="AB_hydrolase_1"/>
</dbReference>
<dbReference type="PANTHER" id="PTHR43798">
    <property type="entry name" value="MONOACYLGLYCEROL LIPASE"/>
    <property type="match status" value="1"/>
</dbReference>
<dbReference type="VEuPathDB" id="FungiDB:SCHCODRAFT_02645498"/>
<dbReference type="PANTHER" id="PTHR43798:SF5">
    <property type="entry name" value="MONOACYLGLYCEROL LIPASE ABHD6"/>
    <property type="match status" value="1"/>
</dbReference>
<dbReference type="RefSeq" id="XP_003026211.1">
    <property type="nucleotide sequence ID" value="XM_003026165.1"/>
</dbReference>
<feature type="non-terminal residue" evidence="2">
    <location>
        <position position="355"/>
    </location>
</feature>
<dbReference type="InParanoid" id="D8QL96"/>
<dbReference type="eggNOG" id="ENOG502SJFK">
    <property type="taxonomic scope" value="Eukaryota"/>
</dbReference>
<sequence length="355" mass="39466">MPEVDLKTAAGPVKMQYFVATPTDSNARDIDRSKPTILFIHSVFIGAEIFVAQFTDPGLRQCNLVAPMLPGHGTTQSPPLTEDYTHQAMAEDMALFLDALSIPSCHVVGLAVGANVGMELAVLHPEKVISLTLCSPLALKESEGNVEARQEIMHYWFDAFKDAIPDMSLINDALYGSEQMTFSNRYSDVRSVRAVTQSSVNYASSNWAPEPDKLRSAAVIVNQWHSSRPRSGSEAWQRFFARQIRQPVQIIHFDDDVPYPLPVRQEILDEFRAAGREVPMHQVQGTCYGVLVSAEDVNPLIYRFIASHTEPPLPSTPPRGSVHAFDSPFDQRLAECVSSQNLSDDEDFDDDFTII</sequence>
<gene>
    <name evidence="2" type="ORF">SCHCODRAFT_114616</name>
</gene>
<dbReference type="GO" id="GO:0047372">
    <property type="term" value="F:monoacylglycerol lipase activity"/>
    <property type="evidence" value="ECO:0007669"/>
    <property type="project" value="TreeGrafter"/>
</dbReference>
<evidence type="ECO:0000313" key="2">
    <source>
        <dbReference type="EMBL" id="EFI91308.1"/>
    </source>
</evidence>
<reference evidence="2 3" key="1">
    <citation type="journal article" date="2010" name="Nat. Biotechnol.">
        <title>Genome sequence of the model mushroom Schizophyllum commune.</title>
        <authorList>
            <person name="Ohm R.A."/>
            <person name="de Jong J.F."/>
            <person name="Lugones L.G."/>
            <person name="Aerts A."/>
            <person name="Kothe E."/>
            <person name="Stajich J.E."/>
            <person name="de Vries R.P."/>
            <person name="Record E."/>
            <person name="Levasseur A."/>
            <person name="Baker S.E."/>
            <person name="Bartholomew K.A."/>
            <person name="Coutinho P.M."/>
            <person name="Erdmann S."/>
            <person name="Fowler T.J."/>
            <person name="Gathman A.C."/>
            <person name="Lombard V."/>
            <person name="Henrissat B."/>
            <person name="Knabe N."/>
            <person name="Kuees U."/>
            <person name="Lilly W.W."/>
            <person name="Lindquist E."/>
            <person name="Lucas S."/>
            <person name="Magnuson J.K."/>
            <person name="Piumi F."/>
            <person name="Raudaskoski M."/>
            <person name="Salamov A."/>
            <person name="Schmutz J."/>
            <person name="Schwarze F.W.M.R."/>
            <person name="vanKuyk P.A."/>
            <person name="Horton J.S."/>
            <person name="Grigoriev I.V."/>
            <person name="Woesten H.A.B."/>
        </authorList>
    </citation>
    <scope>NUCLEOTIDE SEQUENCE [LARGE SCALE GENOMIC DNA]</scope>
    <source>
        <strain evidence="3">H4-8 / FGSC 9210</strain>
    </source>
</reference>
<dbReference type="InterPro" id="IPR050266">
    <property type="entry name" value="AB_hydrolase_sf"/>
</dbReference>
<dbReference type="KEGG" id="scm:SCHCO_02645498"/>
<protein>
    <recommendedName>
        <fullName evidence="1">AB hydrolase-1 domain-containing protein</fullName>
    </recommendedName>
</protein>
<keyword evidence="3" id="KW-1185">Reference proteome</keyword>
<dbReference type="InterPro" id="IPR029058">
    <property type="entry name" value="AB_hydrolase_fold"/>
</dbReference>
<dbReference type="SUPFAM" id="SSF53474">
    <property type="entry name" value="alpha/beta-Hydrolases"/>
    <property type="match status" value="1"/>
</dbReference>
<name>D8QL96_SCHCM</name>
<dbReference type="GeneID" id="9589122"/>
<dbReference type="AlphaFoldDB" id="D8QL96"/>
<dbReference type="EMBL" id="GL377318">
    <property type="protein sequence ID" value="EFI91308.1"/>
    <property type="molecule type" value="Genomic_DNA"/>
</dbReference>